<feature type="domain" description="DUF6440" evidence="1">
    <location>
        <begin position="11"/>
        <end position="60"/>
    </location>
</feature>
<protein>
    <recommendedName>
        <fullName evidence="1">DUF6440 domain-containing protein</fullName>
    </recommendedName>
</protein>
<reference evidence="2 3" key="1">
    <citation type="submission" date="2012-01" db="EMBL/GenBank/DDBJ databases">
        <title>The Genome Sequence of Helcococcus kunzii ATCC 51366.</title>
        <authorList>
            <consortium name="The Broad Institute Genome Sequencing Platform"/>
            <person name="Earl A."/>
            <person name="Ward D."/>
            <person name="Feldgarden M."/>
            <person name="Gevers D."/>
            <person name="Huys G."/>
            <person name="Young S.K."/>
            <person name="Zeng Q."/>
            <person name="Gargeya S."/>
            <person name="Fitzgerald M."/>
            <person name="Haas B."/>
            <person name="Abouelleil A."/>
            <person name="Alvarado L."/>
            <person name="Arachchi H.M."/>
            <person name="Berlin A."/>
            <person name="Chapman S.B."/>
            <person name="Gearin G."/>
            <person name="Goldberg J."/>
            <person name="Griggs A."/>
            <person name="Gujja S."/>
            <person name="Hansen M."/>
            <person name="Heiman D."/>
            <person name="Howarth C."/>
            <person name="Larimer J."/>
            <person name="Lui A."/>
            <person name="MacDonald P.J.P."/>
            <person name="McCowen C."/>
            <person name="Montmayeur A."/>
            <person name="Murphy C."/>
            <person name="Neiman D."/>
            <person name="Pearson M."/>
            <person name="Priest M."/>
            <person name="Roberts A."/>
            <person name="Saif S."/>
            <person name="Shea T."/>
            <person name="Sisk P."/>
            <person name="Stolte C."/>
            <person name="Sykes S."/>
            <person name="Wortman J."/>
            <person name="Nusbaum C."/>
            <person name="Birren B."/>
        </authorList>
    </citation>
    <scope>NUCLEOTIDE SEQUENCE [LARGE SCALE GENOMIC DNA]</scope>
    <source>
        <strain evidence="2 3">ATCC 51366</strain>
    </source>
</reference>
<comment type="caution">
    <text evidence="2">The sequence shown here is derived from an EMBL/GenBank/DDBJ whole genome shotgun (WGS) entry which is preliminary data.</text>
</comment>
<accession>H3NR28</accession>
<name>H3NR28_9FIRM</name>
<dbReference type="InterPro" id="IPR045515">
    <property type="entry name" value="DUF6440"/>
</dbReference>
<dbReference type="OrthoDB" id="9135364at2"/>
<dbReference type="RefSeq" id="WP_005399303.1">
    <property type="nucleotide sequence ID" value="NZ_JH601089.1"/>
</dbReference>
<dbReference type="Pfam" id="PF20037">
    <property type="entry name" value="DUF6440"/>
    <property type="match status" value="1"/>
</dbReference>
<dbReference type="eggNOG" id="ENOG5033DW8">
    <property type="taxonomic scope" value="Bacteria"/>
</dbReference>
<dbReference type="GeneID" id="96999710"/>
<dbReference type="EMBL" id="AGEI01000032">
    <property type="protein sequence ID" value="EHR31976.1"/>
    <property type="molecule type" value="Genomic_DNA"/>
</dbReference>
<keyword evidence="3" id="KW-1185">Reference proteome</keyword>
<evidence type="ECO:0000313" key="3">
    <source>
        <dbReference type="Proteomes" id="UP000004191"/>
    </source>
</evidence>
<sequence>MFGNKREEEKRFILKSNDHVGLITLYTVVDVKTGVNYLITVGPDGVSTTPIYDEKGDFFVDEEY</sequence>
<organism evidence="2 3">
    <name type="scientific">Helcococcus kunzii ATCC 51366</name>
    <dbReference type="NCBI Taxonomy" id="883114"/>
    <lineage>
        <taxon>Bacteria</taxon>
        <taxon>Bacillati</taxon>
        <taxon>Bacillota</taxon>
        <taxon>Tissierellia</taxon>
        <taxon>Tissierellales</taxon>
        <taxon>Peptoniphilaceae</taxon>
        <taxon>Helcococcus</taxon>
    </lineage>
</organism>
<gene>
    <name evidence="2" type="ORF">HMPREF9709_01789</name>
</gene>
<evidence type="ECO:0000313" key="2">
    <source>
        <dbReference type="EMBL" id="EHR31976.1"/>
    </source>
</evidence>
<evidence type="ECO:0000259" key="1">
    <source>
        <dbReference type="Pfam" id="PF20037"/>
    </source>
</evidence>
<dbReference type="Proteomes" id="UP000004191">
    <property type="component" value="Unassembled WGS sequence"/>
</dbReference>
<proteinExistence type="predicted"/>
<dbReference type="STRING" id="883114.HMPREF9709_01789"/>
<dbReference type="HOGENOM" id="CLU_173156_1_1_9"/>
<dbReference type="AlphaFoldDB" id="H3NR28"/>